<gene>
    <name evidence="1" type="ORF">CM83_39215</name>
</gene>
<feature type="non-terminal residue" evidence="1">
    <location>
        <position position="106"/>
    </location>
</feature>
<accession>A0A0A9YYV6</accession>
<reference evidence="1" key="1">
    <citation type="journal article" date="2014" name="PLoS ONE">
        <title>Transcriptome-Based Identification of ABC Transporters in the Western Tarnished Plant Bug Lygus hesperus.</title>
        <authorList>
            <person name="Hull J.J."/>
            <person name="Chaney K."/>
            <person name="Geib S.M."/>
            <person name="Fabrick J.A."/>
            <person name="Brent C.S."/>
            <person name="Walsh D."/>
            <person name="Lavine L.C."/>
        </authorList>
    </citation>
    <scope>NUCLEOTIDE SEQUENCE</scope>
</reference>
<proteinExistence type="predicted"/>
<dbReference type="AlphaFoldDB" id="A0A0A9YYV6"/>
<evidence type="ECO:0000313" key="1">
    <source>
        <dbReference type="EMBL" id="JAG38172.1"/>
    </source>
</evidence>
<reference evidence="1" key="2">
    <citation type="submission" date="2014-07" db="EMBL/GenBank/DDBJ databases">
        <authorList>
            <person name="Hull J."/>
        </authorList>
    </citation>
    <scope>NUCLEOTIDE SEQUENCE</scope>
</reference>
<dbReference type="EMBL" id="GBHO01005432">
    <property type="protein sequence ID" value="JAG38172.1"/>
    <property type="molecule type" value="Transcribed_RNA"/>
</dbReference>
<protein>
    <submittedName>
        <fullName evidence="1">Uncharacterized protein</fullName>
    </submittedName>
</protein>
<sequence length="106" mass="12838">FKNRTNWLHFRKPQTPSNRNLKRDPMNRLLHQVQLPQYYLLKLLVVFRKCPKNRFSMAGERIQLGSQKLQEEAKAHRRPSSPLWLSTDSVVWYDFESSEFLLQYIF</sequence>
<organism evidence="1">
    <name type="scientific">Lygus hesperus</name>
    <name type="common">Western plant bug</name>
    <dbReference type="NCBI Taxonomy" id="30085"/>
    <lineage>
        <taxon>Eukaryota</taxon>
        <taxon>Metazoa</taxon>
        <taxon>Ecdysozoa</taxon>
        <taxon>Arthropoda</taxon>
        <taxon>Hexapoda</taxon>
        <taxon>Insecta</taxon>
        <taxon>Pterygota</taxon>
        <taxon>Neoptera</taxon>
        <taxon>Paraneoptera</taxon>
        <taxon>Hemiptera</taxon>
        <taxon>Heteroptera</taxon>
        <taxon>Panheteroptera</taxon>
        <taxon>Cimicomorpha</taxon>
        <taxon>Miridae</taxon>
        <taxon>Mirini</taxon>
        <taxon>Lygus</taxon>
    </lineage>
</organism>
<feature type="non-terminal residue" evidence="1">
    <location>
        <position position="1"/>
    </location>
</feature>
<name>A0A0A9YYV6_LYGHE</name>